<name>A6G748_9BACT</name>
<feature type="compositionally biased region" description="Acidic residues" evidence="2">
    <location>
        <begin position="54"/>
        <end position="80"/>
    </location>
</feature>
<keyword evidence="1 3" id="KW-0732">Signal</keyword>
<dbReference type="Pfam" id="PF08309">
    <property type="entry name" value="LVIVD"/>
    <property type="match status" value="2"/>
</dbReference>
<dbReference type="Proteomes" id="UP000005801">
    <property type="component" value="Unassembled WGS sequence"/>
</dbReference>
<comment type="caution">
    <text evidence="5">The sequence shown here is derived from an EMBL/GenBank/DDBJ whole genome shotgun (WGS) entry which is preliminary data.</text>
</comment>
<dbReference type="Gene3D" id="2.60.40.3710">
    <property type="match status" value="1"/>
</dbReference>
<protein>
    <submittedName>
        <fullName evidence="5">Endoglucanase-related protein</fullName>
    </submittedName>
</protein>
<dbReference type="SUPFAM" id="SSF51004">
    <property type="entry name" value="C-terminal (heme d1) domain of cytochrome cd1-nitrite reductase"/>
    <property type="match status" value="1"/>
</dbReference>
<proteinExistence type="predicted"/>
<feature type="domain" description="SbsA Ig-like" evidence="4">
    <location>
        <begin position="452"/>
        <end position="560"/>
    </location>
</feature>
<dbReference type="InterPro" id="IPR011048">
    <property type="entry name" value="Haem_d1_sf"/>
</dbReference>
<evidence type="ECO:0000256" key="3">
    <source>
        <dbReference type="SAM" id="SignalP"/>
    </source>
</evidence>
<feature type="compositionally biased region" description="Low complexity" evidence="2">
    <location>
        <begin position="37"/>
        <end position="53"/>
    </location>
</feature>
<evidence type="ECO:0000256" key="2">
    <source>
        <dbReference type="SAM" id="MobiDB-lite"/>
    </source>
</evidence>
<dbReference type="AlphaFoldDB" id="A6G748"/>
<sequence length="562" mass="59621">MKTRGPGKLPLKALALSTFVVACADDSSPSTDDEVGATESTSGSDTSGSTEGESSSESESSSEADTSEAETDETETDTETGEPPNPYPDPGAWGGTLGPGGPAASFTEDQLYQNCAYYDGGEGDITDHHNLVVMFDGFLVMPWAPEWGSGGITMFDIEDPCAPTVVGYGTSEKMRETHAMGFAEVDGSWYAVVDGIESLFLSLEGGLQTWRVDDAQPEPLEMLNLPGFVYPDAYARVTLSVFYQAPYIYAAGADNGLYIVDASDPANPVFVEQVNFQPTHRAGQVQVIGNLLILTAAEGPRTVLLDVSIPDSPQPIAGGDFQITDSMDQPRESYFSNFSGGYALYAIKDGGGGLIVYDIHDPNNPSFAGEYPSGGNGGYVFAKEETVVVGESSIARLYDWTDMDDIELVAELDLEGDLDTATPIGNMIFLSVDDEANPNEGTAAAPYQLEPDSTPPVVNFVWPPDGAEGIAQTSRFGVSFTEMVEPKSAFEGSVRLYETGTEPALTRVDGWISTQENVVNFAPKQALKAGTQYTFEIPAGGVVDYTGNPTAEGFTASFTTGG</sequence>
<dbReference type="InterPro" id="IPR032812">
    <property type="entry name" value="SbsA_Ig"/>
</dbReference>
<dbReference type="STRING" id="391625.PPSIR1_09096"/>
<dbReference type="OrthoDB" id="8375at2"/>
<dbReference type="eggNOG" id="COG5276">
    <property type="taxonomic scope" value="Bacteria"/>
</dbReference>
<dbReference type="EMBL" id="ABCS01000032">
    <property type="protein sequence ID" value="EDM78324.1"/>
    <property type="molecule type" value="Genomic_DNA"/>
</dbReference>
<evidence type="ECO:0000259" key="4">
    <source>
        <dbReference type="Pfam" id="PF13205"/>
    </source>
</evidence>
<gene>
    <name evidence="5" type="ORF">PPSIR1_09096</name>
</gene>
<dbReference type="Pfam" id="PF13205">
    <property type="entry name" value="Big_5"/>
    <property type="match status" value="1"/>
</dbReference>
<organism evidence="5 6">
    <name type="scientific">Plesiocystis pacifica SIR-1</name>
    <dbReference type="NCBI Taxonomy" id="391625"/>
    <lineage>
        <taxon>Bacteria</taxon>
        <taxon>Pseudomonadati</taxon>
        <taxon>Myxococcota</taxon>
        <taxon>Polyangia</taxon>
        <taxon>Nannocystales</taxon>
        <taxon>Nannocystaceae</taxon>
        <taxon>Plesiocystis</taxon>
    </lineage>
</organism>
<accession>A6G748</accession>
<feature type="compositionally biased region" description="Gly residues" evidence="2">
    <location>
        <begin position="92"/>
        <end position="101"/>
    </location>
</feature>
<reference evidence="5 6" key="1">
    <citation type="submission" date="2007-06" db="EMBL/GenBank/DDBJ databases">
        <authorList>
            <person name="Shimkets L."/>
            <person name="Ferriera S."/>
            <person name="Johnson J."/>
            <person name="Kravitz S."/>
            <person name="Beeson K."/>
            <person name="Sutton G."/>
            <person name="Rogers Y.-H."/>
            <person name="Friedman R."/>
            <person name="Frazier M."/>
            <person name="Venter J.C."/>
        </authorList>
    </citation>
    <scope>NUCLEOTIDE SEQUENCE [LARGE SCALE GENOMIC DNA]</scope>
    <source>
        <strain evidence="5 6">SIR-1</strain>
    </source>
</reference>
<dbReference type="RefSeq" id="WP_006972543.1">
    <property type="nucleotide sequence ID" value="NZ_ABCS01000032.1"/>
</dbReference>
<dbReference type="PROSITE" id="PS51257">
    <property type="entry name" value="PROKAR_LIPOPROTEIN"/>
    <property type="match status" value="1"/>
</dbReference>
<evidence type="ECO:0000313" key="5">
    <source>
        <dbReference type="EMBL" id="EDM78324.1"/>
    </source>
</evidence>
<dbReference type="InterPro" id="IPR013211">
    <property type="entry name" value="LVIVD"/>
</dbReference>
<evidence type="ECO:0000313" key="6">
    <source>
        <dbReference type="Proteomes" id="UP000005801"/>
    </source>
</evidence>
<feature type="signal peptide" evidence="3">
    <location>
        <begin position="1"/>
        <end position="24"/>
    </location>
</feature>
<feature type="chain" id="PRO_5002697606" evidence="3">
    <location>
        <begin position="25"/>
        <end position="562"/>
    </location>
</feature>
<evidence type="ECO:0000256" key="1">
    <source>
        <dbReference type="ARBA" id="ARBA00022729"/>
    </source>
</evidence>
<feature type="region of interest" description="Disordered" evidence="2">
    <location>
        <begin position="25"/>
        <end position="105"/>
    </location>
</feature>
<keyword evidence="6" id="KW-1185">Reference proteome</keyword>